<comment type="subcellular location">
    <subcellularLocation>
        <location evidence="1">Endoplasmic reticulum</location>
    </subcellularLocation>
</comment>
<dbReference type="PANTHER" id="PTHR13398:SF0">
    <property type="entry name" value="GDP-FUCOSE PROTEIN O-FUCOSYLTRANSFERASE 2"/>
    <property type="match status" value="1"/>
</dbReference>
<feature type="transmembrane region" description="Helical" evidence="10">
    <location>
        <begin position="209"/>
        <end position="227"/>
    </location>
</feature>
<dbReference type="InterPro" id="IPR019378">
    <property type="entry name" value="GDP-Fuc_O-FucTrfase"/>
</dbReference>
<evidence type="ECO:0000313" key="12">
    <source>
        <dbReference type="Proteomes" id="UP000053890"/>
    </source>
</evidence>
<feature type="compositionally biased region" description="Low complexity" evidence="9">
    <location>
        <begin position="83"/>
        <end position="109"/>
    </location>
</feature>
<dbReference type="EMBL" id="KQ474083">
    <property type="protein sequence ID" value="KPV73445.1"/>
    <property type="molecule type" value="Genomic_DNA"/>
</dbReference>
<dbReference type="OrthoDB" id="423313at2759"/>
<keyword evidence="3" id="KW-0808">Transferase</keyword>
<comment type="pathway">
    <text evidence="2">Protein modification; protein glycosylation.</text>
</comment>
<keyword evidence="12" id="KW-1185">Reference proteome</keyword>
<dbReference type="RefSeq" id="XP_018269494.1">
    <property type="nucleotide sequence ID" value="XM_018417715.1"/>
</dbReference>
<gene>
    <name evidence="11" type="ORF">RHOBADRAFT_55183</name>
</gene>
<evidence type="ECO:0000256" key="5">
    <source>
        <dbReference type="ARBA" id="ARBA00023253"/>
    </source>
</evidence>
<dbReference type="GO" id="GO:0046922">
    <property type="term" value="F:peptide-O-fucosyltransferase activity"/>
    <property type="evidence" value="ECO:0007669"/>
    <property type="project" value="InterPro"/>
</dbReference>
<dbReference type="AlphaFoldDB" id="A0A0N8PZW3"/>
<keyword evidence="6" id="KW-0119">Carbohydrate metabolism</keyword>
<dbReference type="GeneID" id="28978163"/>
<evidence type="ECO:0000256" key="10">
    <source>
        <dbReference type="SAM" id="Phobius"/>
    </source>
</evidence>
<dbReference type="Proteomes" id="UP000053890">
    <property type="component" value="Unassembled WGS sequence"/>
</dbReference>
<dbReference type="InterPro" id="IPR045130">
    <property type="entry name" value="OFUT2-like"/>
</dbReference>
<keyword evidence="5" id="KW-0294">Fucose metabolism</keyword>
<evidence type="ECO:0000256" key="6">
    <source>
        <dbReference type="ARBA" id="ARBA00023277"/>
    </source>
</evidence>
<keyword evidence="4" id="KW-0256">Endoplasmic reticulum</keyword>
<keyword evidence="10" id="KW-0812">Transmembrane</keyword>
<evidence type="ECO:0000256" key="3">
    <source>
        <dbReference type="ARBA" id="ARBA00022679"/>
    </source>
</evidence>
<reference evidence="11 12" key="1">
    <citation type="journal article" date="2015" name="Front. Microbiol.">
        <title>Genome sequence of the plant growth promoting endophytic yeast Rhodotorula graminis WP1.</title>
        <authorList>
            <person name="Firrincieli A."/>
            <person name="Otillar R."/>
            <person name="Salamov A."/>
            <person name="Schmutz J."/>
            <person name="Khan Z."/>
            <person name="Redman R.S."/>
            <person name="Fleck N.D."/>
            <person name="Lindquist E."/>
            <person name="Grigoriev I.V."/>
            <person name="Doty S.L."/>
        </authorList>
    </citation>
    <scope>NUCLEOTIDE SEQUENCE [LARGE SCALE GENOMIC DNA]</scope>
    <source>
        <strain evidence="11 12">WP1</strain>
    </source>
</reference>
<dbReference type="Gene3D" id="3.40.50.11350">
    <property type="match status" value="1"/>
</dbReference>
<evidence type="ECO:0000313" key="11">
    <source>
        <dbReference type="EMBL" id="KPV73445.1"/>
    </source>
</evidence>
<evidence type="ECO:0000256" key="1">
    <source>
        <dbReference type="ARBA" id="ARBA00004240"/>
    </source>
</evidence>
<keyword evidence="10" id="KW-0472">Membrane</keyword>
<accession>A0A0N8PZW3</accession>
<dbReference type="GO" id="GO:0006004">
    <property type="term" value="P:fucose metabolic process"/>
    <property type="evidence" value="ECO:0007669"/>
    <property type="project" value="UniProtKB-KW"/>
</dbReference>
<dbReference type="PANTHER" id="PTHR13398">
    <property type="entry name" value="GDP-FUCOSE PROTEIN O-FUCOSYLTRANSFERASE 2"/>
    <property type="match status" value="1"/>
</dbReference>
<sequence length="629" mass="69323">MSRRASVVPHNVNDEDVSVANSPKAHATPAIPQTPLISQLDRDQLDHPLPPPPAESRDSHHNRAYSASATKAAHKPVRRASRAGRSSSDWSRDSVGGAASAPGAPAVPGHAHKATSSRSFLPTGLFSSFTRSGRDAKGRYEPVGPMRAGKPAGEKSYVELDLDEYAEGLRLTVDGDDDEGGHGKGRQSSGVGAFFDQFYPPQVRRNRRLYERVAFVGVALTLFILLVTRTGSGKSGLVERAKVKGLGPKNPLKSNIPLHSFRANLKEGAGYVTSFPYGGLTNQLIELFKLVHVAQRLDRAAILTELKATHSEGGDVPLSDFFDLAPFAYYANVSMVQWHDVKIPDVTGTQSESLSCWGWGDERPLERYNVKTHFWPFPGQLQIPSSIETSITFPGIEVLASQDNSPWLRDTVEKKYGSLDKAPAFPDQQLLCFENLFYVQNVKFVKGTPDTTYAIEELRPDGPVWDKVGKFLRFNDHVNHVVDEFLGALLGSRRRKYVAVHLRQGDFVALGRAARASQEVAELYAEGVRKVQEQLKKRRGASKKDLPVLFATDSDDPVFINRLTRMGWIYLDHREFASASRYGGWWPGILDSAVLSRAQGFVGTKMSTFSYVAARRVESWQGGPTLIVG</sequence>
<dbReference type="GO" id="GO:0005783">
    <property type="term" value="C:endoplasmic reticulum"/>
    <property type="evidence" value="ECO:0007669"/>
    <property type="project" value="UniProtKB-SubCell"/>
</dbReference>
<dbReference type="Pfam" id="PF10250">
    <property type="entry name" value="O-FucT"/>
    <property type="match status" value="1"/>
</dbReference>
<protein>
    <recommendedName>
        <fullName evidence="8">GDP-fucose protein O-fucosyltransferase 2</fullName>
    </recommendedName>
</protein>
<dbReference type="STRING" id="578459.A0A0N8PZW3"/>
<evidence type="ECO:0000256" key="2">
    <source>
        <dbReference type="ARBA" id="ARBA00004922"/>
    </source>
</evidence>
<organism evidence="11 12">
    <name type="scientific">Rhodotorula graminis (strain WP1)</name>
    <dbReference type="NCBI Taxonomy" id="578459"/>
    <lineage>
        <taxon>Eukaryota</taxon>
        <taxon>Fungi</taxon>
        <taxon>Dikarya</taxon>
        <taxon>Basidiomycota</taxon>
        <taxon>Pucciniomycotina</taxon>
        <taxon>Microbotryomycetes</taxon>
        <taxon>Sporidiobolales</taxon>
        <taxon>Sporidiobolaceae</taxon>
        <taxon>Rhodotorula</taxon>
    </lineage>
</organism>
<feature type="region of interest" description="Disordered" evidence="9">
    <location>
        <begin position="1"/>
        <end position="118"/>
    </location>
</feature>
<proteinExistence type="inferred from homology"/>
<evidence type="ECO:0000256" key="7">
    <source>
        <dbReference type="ARBA" id="ARBA00025803"/>
    </source>
</evidence>
<evidence type="ECO:0000256" key="4">
    <source>
        <dbReference type="ARBA" id="ARBA00022824"/>
    </source>
</evidence>
<feature type="compositionally biased region" description="Basic residues" evidence="9">
    <location>
        <begin position="72"/>
        <end position="82"/>
    </location>
</feature>
<dbReference type="OMA" id="LCFENLF"/>
<feature type="region of interest" description="Disordered" evidence="9">
    <location>
        <begin position="131"/>
        <end position="152"/>
    </location>
</feature>
<evidence type="ECO:0000256" key="9">
    <source>
        <dbReference type="SAM" id="MobiDB-lite"/>
    </source>
</evidence>
<keyword evidence="10" id="KW-1133">Transmembrane helix</keyword>
<name>A0A0N8PZW3_RHOGW</name>
<evidence type="ECO:0000256" key="8">
    <source>
        <dbReference type="ARBA" id="ARBA00026232"/>
    </source>
</evidence>
<comment type="similarity">
    <text evidence="7">Belongs to the glycosyltransferase 68 family.</text>
</comment>
<dbReference type="CDD" id="cd11296">
    <property type="entry name" value="O-FucT_like"/>
    <property type="match status" value="1"/>
</dbReference>